<proteinExistence type="predicted"/>
<evidence type="ECO:0000313" key="2">
    <source>
        <dbReference type="Proteomes" id="UP001552299"/>
    </source>
</evidence>
<evidence type="ECO:0000313" key="1">
    <source>
        <dbReference type="EMBL" id="KAL0906363.1"/>
    </source>
</evidence>
<sequence length="154" mass="17045">MEIQAGLNLPRGERFQGQVLEVLCLLHEGEKGVEFSAFSRRENKELRFSAFFRREKNEKVFYCHREGDIASGTPPHQVFGFGVHPRAAAISFSFWLREKGVSSCCYYSSKQKVRYTTGKLAITGVVSGGQDFAANSGGHSGVYYDGTLPADLPA</sequence>
<comment type="caution">
    <text evidence="1">The sequence shown here is derived from an EMBL/GenBank/DDBJ whole genome shotgun (WGS) entry which is preliminary data.</text>
</comment>
<gene>
    <name evidence="1" type="ORF">M5K25_024853</name>
</gene>
<name>A0ABD0U373_DENTH</name>
<reference evidence="1 2" key="1">
    <citation type="journal article" date="2024" name="Plant Biotechnol. J.">
        <title>Dendrobium thyrsiflorum genome and its molecular insights into genes involved in important horticultural traits.</title>
        <authorList>
            <person name="Chen B."/>
            <person name="Wang J.Y."/>
            <person name="Zheng P.J."/>
            <person name="Li K.L."/>
            <person name="Liang Y.M."/>
            <person name="Chen X.F."/>
            <person name="Zhang C."/>
            <person name="Zhao X."/>
            <person name="He X."/>
            <person name="Zhang G.Q."/>
            <person name="Liu Z.J."/>
            <person name="Xu Q."/>
        </authorList>
    </citation>
    <scope>NUCLEOTIDE SEQUENCE [LARGE SCALE GENOMIC DNA]</scope>
    <source>
        <strain evidence="1">GZMU011</strain>
    </source>
</reference>
<accession>A0ABD0U373</accession>
<dbReference type="Proteomes" id="UP001552299">
    <property type="component" value="Unassembled WGS sequence"/>
</dbReference>
<dbReference type="EMBL" id="JANQDX010000018">
    <property type="protein sequence ID" value="KAL0906363.1"/>
    <property type="molecule type" value="Genomic_DNA"/>
</dbReference>
<protein>
    <submittedName>
        <fullName evidence="1">Uncharacterized protein</fullName>
    </submittedName>
</protein>
<organism evidence="1 2">
    <name type="scientific">Dendrobium thyrsiflorum</name>
    <name type="common">Pinecone-like raceme dendrobium</name>
    <name type="synonym">Orchid</name>
    <dbReference type="NCBI Taxonomy" id="117978"/>
    <lineage>
        <taxon>Eukaryota</taxon>
        <taxon>Viridiplantae</taxon>
        <taxon>Streptophyta</taxon>
        <taxon>Embryophyta</taxon>
        <taxon>Tracheophyta</taxon>
        <taxon>Spermatophyta</taxon>
        <taxon>Magnoliopsida</taxon>
        <taxon>Liliopsida</taxon>
        <taxon>Asparagales</taxon>
        <taxon>Orchidaceae</taxon>
        <taxon>Epidendroideae</taxon>
        <taxon>Malaxideae</taxon>
        <taxon>Dendrobiinae</taxon>
        <taxon>Dendrobium</taxon>
    </lineage>
</organism>
<dbReference type="AlphaFoldDB" id="A0ABD0U373"/>
<keyword evidence="2" id="KW-1185">Reference proteome</keyword>